<evidence type="ECO:0000313" key="1">
    <source>
        <dbReference type="EMBL" id="CUR41870.1"/>
    </source>
</evidence>
<protein>
    <submittedName>
        <fullName evidence="1">Uncharacterized protein</fullName>
    </submittedName>
</protein>
<gene>
    <name evidence="1" type="ORF">LRLP16767_LRLP167_00186</name>
</gene>
<dbReference type="EMBL" id="LN887698">
    <property type="protein sequence ID" value="CUR41870.1"/>
    <property type="molecule type" value="Genomic_DNA"/>
</dbReference>
<name>A0A0U5JW67_LIMRT</name>
<organism evidence="1">
    <name type="scientific">Limosilactobacillus reuteri</name>
    <name type="common">Lactobacillus reuteri</name>
    <dbReference type="NCBI Taxonomy" id="1598"/>
    <lineage>
        <taxon>Bacteria</taxon>
        <taxon>Bacillati</taxon>
        <taxon>Bacillota</taxon>
        <taxon>Bacilli</taxon>
        <taxon>Lactobacillales</taxon>
        <taxon>Lactobacillaceae</taxon>
        <taxon>Limosilactobacillus</taxon>
    </lineage>
</organism>
<reference evidence="1" key="1">
    <citation type="submission" date="2015-10" db="EMBL/GenBank/DDBJ databases">
        <authorList>
            <person name="Gilbert D.G."/>
        </authorList>
    </citation>
    <scope>NUCLEOTIDE SEQUENCE</scope>
    <source>
        <strain evidence="1">Lp167-67</strain>
    </source>
</reference>
<sequence length="175" mass="20518">MNANSYITTDELIYTINHSKEIDHGDEMGPFAVKRGKYVYIYRTWQDEQDEEERKPMWQMMIPINIESLSELYEREDLDADDLESKGFWPLIELISKYAHTPLAFRGTVLSENDKEELRHRLLGYFKDHSFSEDYRNGRLDAMYGVMCQLGMEDDYDATKGSYEAMKIKAGVENA</sequence>
<dbReference type="AlphaFoldDB" id="A0A0U5JW67"/>
<dbReference type="RefSeq" id="WP_339111664.1">
    <property type="nucleotide sequence ID" value="NZ_LN887698.1"/>
</dbReference>
<accession>A0A0U5JW67</accession>
<proteinExistence type="predicted"/>